<dbReference type="EMBL" id="JAIOIU010000048">
    <property type="protein sequence ID" value="MBZ0159413.1"/>
    <property type="molecule type" value="Genomic_DNA"/>
</dbReference>
<evidence type="ECO:0000313" key="1">
    <source>
        <dbReference type="EMBL" id="MBZ0159413.1"/>
    </source>
</evidence>
<gene>
    <name evidence="1" type="ORF">K8G79_04630</name>
</gene>
<dbReference type="AlphaFoldDB" id="A0AAJ1AI29"/>
<accession>A0AAJ1AI29</accession>
<protein>
    <submittedName>
        <fullName evidence="1">DNRLRE domain-containing protein</fullName>
    </submittedName>
</protein>
<sequence length="230" mass="24791">MQSGLFRRRILLALVLLPLLGGCSSYVFGPKKVGSSSHLEFQDEGKDKLVGDATMALYKEGTIGVLVGWEHSFQAGNDSKDQIYNRIYRGAVRFDVDPLVAPPAKTVTKAILSYTVQNGAKSSSKGSPESCATKLLLATEGWLGAPETDITKAPDTIPGDLYKDGLPEKPVGSIIRIDVTDAVKAWTTGAKPNYGFVFAGSTEEKGLIKDNDKCWTLLGGFSLRVNYSKL</sequence>
<dbReference type="PROSITE" id="PS51257">
    <property type="entry name" value="PROKAR_LIPOPROTEIN"/>
    <property type="match status" value="1"/>
</dbReference>
<reference evidence="1 2" key="1">
    <citation type="journal article" date="2021" name="bioRxiv">
        <title>Unraveling nitrogen, sulfur and carbon metabolic pathways and microbial community transcriptional responses to substrate deprivation and toxicity stresses in a bioreactor mimicking anoxic brackish coastal sediment conditions.</title>
        <authorList>
            <person name="Martins P.D."/>
            <person name="Echeveste M.J."/>
            <person name="Arshad A."/>
            <person name="Kurth J."/>
            <person name="Ouboter H."/>
            <person name="Jetten M.S.M."/>
            <person name="Welte C.U."/>
        </authorList>
    </citation>
    <scope>NUCLEOTIDE SEQUENCE [LARGE SCALE GENOMIC DNA]</scope>
    <source>
        <strain evidence="1">MAG_38</strain>
    </source>
</reference>
<proteinExistence type="predicted"/>
<comment type="caution">
    <text evidence="1">The sequence shown here is derived from an EMBL/GenBank/DDBJ whole genome shotgun (WGS) entry which is preliminary data.</text>
</comment>
<evidence type="ECO:0000313" key="2">
    <source>
        <dbReference type="Proteomes" id="UP001197609"/>
    </source>
</evidence>
<organism evidence="1 2">
    <name type="scientific">Candidatus Methylomirabilis tolerans</name>
    <dbReference type="NCBI Taxonomy" id="3123416"/>
    <lineage>
        <taxon>Bacteria</taxon>
        <taxon>Candidatus Methylomirabilota</taxon>
        <taxon>Candidatus Methylomirabilia</taxon>
        <taxon>Candidatus Methylomirabilales</taxon>
        <taxon>Candidatus Methylomirabilaceae</taxon>
        <taxon>Candidatus Methylomirabilis</taxon>
    </lineage>
</organism>
<name>A0AAJ1AI29_9BACT</name>
<dbReference type="Proteomes" id="UP001197609">
    <property type="component" value="Unassembled WGS sequence"/>
</dbReference>
<dbReference type="NCBIfam" id="NF033679">
    <property type="entry name" value="DNRLRE_dom"/>
    <property type="match status" value="1"/>
</dbReference>